<feature type="region of interest" description="Disordered" evidence="2">
    <location>
        <begin position="93"/>
        <end position="130"/>
    </location>
</feature>
<comment type="similarity">
    <text evidence="1">Belongs to the FAM228 family.</text>
</comment>
<feature type="compositionally biased region" description="Low complexity" evidence="2">
    <location>
        <begin position="96"/>
        <end position="118"/>
    </location>
</feature>
<name>A0AB34K576_PRYPA</name>
<evidence type="ECO:0000256" key="2">
    <source>
        <dbReference type="SAM" id="MobiDB-lite"/>
    </source>
</evidence>
<proteinExistence type="inferred from homology"/>
<sequence>MPATVGAQLHPFGNKGPDLIETIRLERQSGPHVRIIPHPAVHPERHASASHSDYRRMWAEPRWDRPHSAAASVRVHAPAALHDLLGTASKPRLGEAARSPSQASQSAASRPASSCSRSTNNRIAAQRRSCSASLHSFDRASLRLHETMQAQQDSQDKLALRVRLKHEEAAAKAEADFHRGWEAIMEGKKKIEAPIVRSLELREADRLRKAGVLYRNWNNDVFNRIQEQVEKEVNRRERDGVIQSRWRKAQEEYIKALEGKEKGLFRDTVIEDEYDPFEFTTQHIKYSSKGLKDPLKFSLLERQEEELLAGTPHTHAVKHDTRLPVTLWSKLEASPYGHYAQMEASQNKSAQAIPQRRSLINMDHYNFETGPEVVNREFHKPKRTFNCKR</sequence>
<accession>A0AB34K576</accession>
<evidence type="ECO:0000313" key="3">
    <source>
        <dbReference type="EMBL" id="KAL1529619.1"/>
    </source>
</evidence>
<keyword evidence="4" id="KW-1185">Reference proteome</keyword>
<gene>
    <name evidence="3" type="ORF">AB1Y20_000561</name>
</gene>
<reference evidence="3 4" key="1">
    <citation type="journal article" date="2024" name="Science">
        <title>Giant polyketide synthase enzymes in the biosynthesis of giant marine polyether toxins.</title>
        <authorList>
            <person name="Fallon T.R."/>
            <person name="Shende V.V."/>
            <person name="Wierzbicki I.H."/>
            <person name="Pendleton A.L."/>
            <person name="Watervoot N.F."/>
            <person name="Auber R.P."/>
            <person name="Gonzalez D.J."/>
            <person name="Wisecaver J.H."/>
            <person name="Moore B.S."/>
        </authorList>
    </citation>
    <scope>NUCLEOTIDE SEQUENCE [LARGE SCALE GENOMIC DNA]</scope>
    <source>
        <strain evidence="3 4">12B1</strain>
    </source>
</reference>
<dbReference type="PANTHER" id="PTHR28584:SF1">
    <property type="entry name" value="PROTEIN FAM228B"/>
    <property type="match status" value="1"/>
</dbReference>
<feature type="compositionally biased region" description="Polar residues" evidence="2">
    <location>
        <begin position="119"/>
        <end position="130"/>
    </location>
</feature>
<dbReference type="InterPro" id="IPR040046">
    <property type="entry name" value="FAM228"/>
</dbReference>
<dbReference type="AlphaFoldDB" id="A0AB34K576"/>
<evidence type="ECO:0000256" key="1">
    <source>
        <dbReference type="ARBA" id="ARBA00007753"/>
    </source>
</evidence>
<comment type="caution">
    <text evidence="3">The sequence shown here is derived from an EMBL/GenBank/DDBJ whole genome shotgun (WGS) entry which is preliminary data.</text>
</comment>
<protein>
    <submittedName>
        <fullName evidence="3">Uncharacterized protein</fullName>
    </submittedName>
</protein>
<dbReference type="PANTHER" id="PTHR28584">
    <property type="entry name" value="FAMILY WITH SEQUENCE SIMILARITY 228 MEMBER A"/>
    <property type="match status" value="1"/>
</dbReference>
<evidence type="ECO:0000313" key="4">
    <source>
        <dbReference type="Proteomes" id="UP001515480"/>
    </source>
</evidence>
<dbReference type="Proteomes" id="UP001515480">
    <property type="component" value="Unassembled WGS sequence"/>
</dbReference>
<organism evidence="3 4">
    <name type="scientific">Prymnesium parvum</name>
    <name type="common">Toxic golden alga</name>
    <dbReference type="NCBI Taxonomy" id="97485"/>
    <lineage>
        <taxon>Eukaryota</taxon>
        <taxon>Haptista</taxon>
        <taxon>Haptophyta</taxon>
        <taxon>Prymnesiophyceae</taxon>
        <taxon>Prymnesiales</taxon>
        <taxon>Prymnesiaceae</taxon>
        <taxon>Prymnesium</taxon>
    </lineage>
</organism>
<dbReference type="EMBL" id="JBGBPQ010000001">
    <property type="protein sequence ID" value="KAL1529619.1"/>
    <property type="molecule type" value="Genomic_DNA"/>
</dbReference>